<dbReference type="SUPFAM" id="SSF53850">
    <property type="entry name" value="Periplasmic binding protein-like II"/>
    <property type="match status" value="1"/>
</dbReference>
<keyword evidence="7" id="KW-1185">Reference proteome</keyword>
<dbReference type="OrthoDB" id="9804758at2"/>
<dbReference type="Gene3D" id="3.40.980.10">
    <property type="entry name" value="MoaB/Mog-like domain"/>
    <property type="match status" value="1"/>
</dbReference>
<dbReference type="InterPro" id="IPR036688">
    <property type="entry name" value="MoeA_C_domain_IV_sf"/>
</dbReference>
<dbReference type="STRING" id="2754.EH55_07865"/>
<dbReference type="Pfam" id="PF12727">
    <property type="entry name" value="PBP_like"/>
    <property type="match status" value="1"/>
</dbReference>
<dbReference type="UniPathway" id="UPA00344"/>
<dbReference type="SMART" id="SM00852">
    <property type="entry name" value="MoCF_biosynth"/>
    <property type="match status" value="1"/>
</dbReference>
<comment type="similarity">
    <text evidence="2 4">Belongs to the MoeA family.</text>
</comment>
<keyword evidence="4" id="KW-0460">Magnesium</keyword>
<evidence type="ECO:0000256" key="2">
    <source>
        <dbReference type="ARBA" id="ARBA00010763"/>
    </source>
</evidence>
<dbReference type="Gene3D" id="2.170.190.11">
    <property type="entry name" value="Molybdopterin biosynthesis moea protein, domain 3"/>
    <property type="match status" value="1"/>
</dbReference>
<evidence type="ECO:0000259" key="5">
    <source>
        <dbReference type="SMART" id="SM00852"/>
    </source>
</evidence>
<dbReference type="Pfam" id="PF03453">
    <property type="entry name" value="MoeA_N"/>
    <property type="match status" value="1"/>
</dbReference>
<feature type="domain" description="MoaB/Mog" evidence="5">
    <location>
        <begin position="173"/>
        <end position="315"/>
    </location>
</feature>
<evidence type="ECO:0000256" key="3">
    <source>
        <dbReference type="ARBA" id="ARBA00047317"/>
    </source>
</evidence>
<dbReference type="InterPro" id="IPR038987">
    <property type="entry name" value="MoeA-like"/>
</dbReference>
<protein>
    <recommendedName>
        <fullName evidence="4">Molybdopterin molybdenumtransferase</fullName>
        <ecNumber evidence="4">2.10.1.1</ecNumber>
    </recommendedName>
</protein>
<dbReference type="eggNOG" id="COG0303">
    <property type="taxonomic scope" value="Bacteria"/>
</dbReference>
<dbReference type="GO" id="GO:0046872">
    <property type="term" value="F:metal ion binding"/>
    <property type="evidence" value="ECO:0007669"/>
    <property type="project" value="UniProtKB-UniRule"/>
</dbReference>
<evidence type="ECO:0000313" key="7">
    <source>
        <dbReference type="Proteomes" id="UP000027665"/>
    </source>
</evidence>
<comment type="cofactor">
    <cofactor evidence="4">
        <name>Mg(2+)</name>
        <dbReference type="ChEBI" id="CHEBI:18420"/>
    </cofactor>
</comment>
<comment type="pathway">
    <text evidence="4">Cofactor biosynthesis; molybdopterin biosynthesis.</text>
</comment>
<sequence>MAVNYPEHVTLDEAWGLLRRAFGEYAGRFAAKMEISAALGHILTEDVTAARNVPHYAASAVDGYALSAGDTAGSSFATPVRIKKDKWQWMNTGAALPDWADSVLMVEDSSREEEEVVVYKSLTPSENVRPLGEDVMAGQIIAREGEEVSPALVSLFLCAGLEDVPVRRRARTLFIPTGDEMIPREEWLARETQRSGTAAESNSLFIAASFKKWGYRLDVAPILPDVPQILKEYVQKGVEDYDVVLVGAGSAKGERDHTIEVLSELGEVLFRGVRMKPGRPAIAAKIKGKPVICLPGFPMSTAVALWSLVYPLLRLLAGAGGETRELAREALAVKKIMPTKLLVQHSSPAGIEEWLKMKTALVGGTVYSWALTSGASVLWAIAESDGVALLPPSALECERGTEVDVWMTRDADLERRALFQGSDDPAVQLLVTPIRRRGADFVCRAVGSMGGLAALSRGECHVAAAHLLDEKTGGYNDLFIERFSKGQRWERLLLFYRTQGIIVARGNPKGIYRFRDLCTKDIVFSNRQPGAGTRVLFDCLLKQEGFCSERIKGYSQICTTHMEAANRVFAGAADAALGIKSAADALGLDFIPITEEPYELVILHEYLDHPGVAALLDSLNDAGWRGKVEEMGGYRWPK</sequence>
<dbReference type="SUPFAM" id="SSF63882">
    <property type="entry name" value="MoeA N-terminal region -like"/>
    <property type="match status" value="1"/>
</dbReference>
<dbReference type="GO" id="GO:0005737">
    <property type="term" value="C:cytoplasm"/>
    <property type="evidence" value="ECO:0007669"/>
    <property type="project" value="TreeGrafter"/>
</dbReference>
<gene>
    <name evidence="6" type="ORF">EH55_07865</name>
</gene>
<dbReference type="Gene3D" id="2.40.340.10">
    <property type="entry name" value="MoeA, C-terminal, domain IV"/>
    <property type="match status" value="1"/>
</dbReference>
<dbReference type="GO" id="GO:0061599">
    <property type="term" value="F:molybdopterin molybdotransferase activity"/>
    <property type="evidence" value="ECO:0007669"/>
    <property type="project" value="UniProtKB-UniRule"/>
</dbReference>
<dbReference type="EMBL" id="JMKI01000037">
    <property type="protein sequence ID" value="KEJ91877.1"/>
    <property type="molecule type" value="Genomic_DNA"/>
</dbReference>
<comment type="catalytic activity">
    <reaction evidence="3">
        <text>adenylyl-molybdopterin + molybdate = Mo-molybdopterin + AMP + H(+)</text>
        <dbReference type="Rhea" id="RHEA:35047"/>
        <dbReference type="ChEBI" id="CHEBI:15378"/>
        <dbReference type="ChEBI" id="CHEBI:36264"/>
        <dbReference type="ChEBI" id="CHEBI:62727"/>
        <dbReference type="ChEBI" id="CHEBI:71302"/>
        <dbReference type="ChEBI" id="CHEBI:456215"/>
        <dbReference type="EC" id="2.10.1.1"/>
    </reaction>
</comment>
<dbReference type="GO" id="GO:0006777">
    <property type="term" value="P:Mo-molybdopterin cofactor biosynthetic process"/>
    <property type="evidence" value="ECO:0007669"/>
    <property type="project" value="UniProtKB-UniRule"/>
</dbReference>
<dbReference type="Gene3D" id="3.90.105.10">
    <property type="entry name" value="Molybdopterin biosynthesis moea protein, domain 2"/>
    <property type="match status" value="1"/>
</dbReference>
<keyword evidence="4" id="KW-0808">Transferase</keyword>
<evidence type="ECO:0000256" key="1">
    <source>
        <dbReference type="ARBA" id="ARBA00002901"/>
    </source>
</evidence>
<reference evidence="6 7" key="1">
    <citation type="submission" date="2014-04" db="EMBL/GenBank/DDBJ databases">
        <title>Draft Genome Sequence of Synergistes jonesii.</title>
        <authorList>
            <person name="Coil D.A."/>
            <person name="Eisen J.A."/>
            <person name="Holland-Moritz H.E."/>
        </authorList>
    </citation>
    <scope>NUCLEOTIDE SEQUENCE [LARGE SCALE GENOMIC DNA]</scope>
    <source>
        <strain evidence="6 7">78-1</strain>
    </source>
</reference>
<evidence type="ECO:0000256" key="4">
    <source>
        <dbReference type="RuleBase" id="RU365090"/>
    </source>
</evidence>
<proteinExistence type="inferred from homology"/>
<dbReference type="Proteomes" id="UP000027665">
    <property type="component" value="Unassembled WGS sequence"/>
</dbReference>
<dbReference type="PANTHER" id="PTHR10192">
    <property type="entry name" value="MOLYBDOPTERIN BIOSYNTHESIS PROTEIN"/>
    <property type="match status" value="1"/>
</dbReference>
<name>A0A073J2E7_9BACT</name>
<dbReference type="InterPro" id="IPR005110">
    <property type="entry name" value="MoeA_linker/N"/>
</dbReference>
<dbReference type="AlphaFoldDB" id="A0A073J2E7"/>
<keyword evidence="4" id="KW-0501">Molybdenum cofactor biosynthesis</keyword>
<organism evidence="6 7">
    <name type="scientific">Synergistes jonesii</name>
    <dbReference type="NCBI Taxonomy" id="2754"/>
    <lineage>
        <taxon>Bacteria</taxon>
        <taxon>Thermotogati</taxon>
        <taxon>Synergistota</taxon>
        <taxon>Synergistia</taxon>
        <taxon>Synergistales</taxon>
        <taxon>Synergistaceae</taxon>
        <taxon>Synergistes</taxon>
    </lineage>
</organism>
<evidence type="ECO:0000313" key="6">
    <source>
        <dbReference type="EMBL" id="KEJ91877.1"/>
    </source>
</evidence>
<dbReference type="EC" id="2.10.1.1" evidence="4"/>
<dbReference type="InterPro" id="IPR024370">
    <property type="entry name" value="PBP_domain"/>
</dbReference>
<dbReference type="Pfam" id="PF00994">
    <property type="entry name" value="MoCF_biosynth"/>
    <property type="match status" value="1"/>
</dbReference>
<comment type="function">
    <text evidence="1 4">Catalyzes the insertion of molybdate into adenylated molybdopterin with the concomitant release of AMP.</text>
</comment>
<dbReference type="CDD" id="cd00887">
    <property type="entry name" value="MoeA"/>
    <property type="match status" value="1"/>
</dbReference>
<dbReference type="SUPFAM" id="SSF53218">
    <property type="entry name" value="Molybdenum cofactor biosynthesis proteins"/>
    <property type="match status" value="1"/>
</dbReference>
<keyword evidence="4" id="KW-0479">Metal-binding</keyword>
<dbReference type="InterPro" id="IPR001453">
    <property type="entry name" value="MoaB/Mog_dom"/>
</dbReference>
<dbReference type="PANTHER" id="PTHR10192:SF19">
    <property type="entry name" value="MOLYBDOPTERIN BIOSYNTHESIS PROTEIN MJ0666-RELATED"/>
    <property type="match status" value="1"/>
</dbReference>
<dbReference type="eggNOG" id="COG1910">
    <property type="taxonomic scope" value="Bacteria"/>
</dbReference>
<dbReference type="InterPro" id="IPR036135">
    <property type="entry name" value="MoeA_linker/N_sf"/>
</dbReference>
<dbReference type="SUPFAM" id="SSF63867">
    <property type="entry name" value="MoeA C-terminal domain-like"/>
    <property type="match status" value="1"/>
</dbReference>
<dbReference type="InterPro" id="IPR036425">
    <property type="entry name" value="MoaB/Mog-like_dom_sf"/>
</dbReference>
<keyword evidence="4" id="KW-0500">Molybdenum</keyword>
<comment type="caution">
    <text evidence="6">The sequence shown here is derived from an EMBL/GenBank/DDBJ whole genome shotgun (WGS) entry which is preliminary data.</text>
</comment>
<accession>A0A073J2E7</accession>